<proteinExistence type="predicted"/>
<organism evidence="2 3">
    <name type="scientific">Austropuccinia psidii MF-1</name>
    <dbReference type="NCBI Taxonomy" id="1389203"/>
    <lineage>
        <taxon>Eukaryota</taxon>
        <taxon>Fungi</taxon>
        <taxon>Dikarya</taxon>
        <taxon>Basidiomycota</taxon>
        <taxon>Pucciniomycotina</taxon>
        <taxon>Pucciniomycetes</taxon>
        <taxon>Pucciniales</taxon>
        <taxon>Sphaerophragmiaceae</taxon>
        <taxon>Austropuccinia</taxon>
    </lineage>
</organism>
<reference evidence="2" key="1">
    <citation type="submission" date="2021-03" db="EMBL/GenBank/DDBJ databases">
        <title>Draft genome sequence of rust myrtle Austropuccinia psidii MF-1, a brazilian biotype.</title>
        <authorList>
            <person name="Quecine M.C."/>
            <person name="Pachon D.M.R."/>
            <person name="Bonatelli M.L."/>
            <person name="Correr F.H."/>
            <person name="Franceschini L.M."/>
            <person name="Leite T.F."/>
            <person name="Margarido G.R.A."/>
            <person name="Almeida C.A."/>
            <person name="Ferrarezi J.A."/>
            <person name="Labate C.A."/>
        </authorList>
    </citation>
    <scope>NUCLEOTIDE SEQUENCE</scope>
    <source>
        <strain evidence="2">MF-1</strain>
    </source>
</reference>
<accession>A0A9Q3FLR0</accession>
<gene>
    <name evidence="2" type="ORF">O181_079803</name>
</gene>
<evidence type="ECO:0000313" key="3">
    <source>
        <dbReference type="Proteomes" id="UP000765509"/>
    </source>
</evidence>
<sequence length="106" mass="11782">MGPLCPFCPNTKGANHQPQGKVGPNPRVGLPEPILAPNSIFPKMAKRTPGPELAKNHILATFKPFPLETTRSHQLKSSRFSPPFRGRTLLHQWTPYQGFIHGAYMV</sequence>
<name>A0A9Q3FLR0_9BASI</name>
<evidence type="ECO:0000256" key="1">
    <source>
        <dbReference type="SAM" id="MobiDB-lite"/>
    </source>
</evidence>
<dbReference type="Proteomes" id="UP000765509">
    <property type="component" value="Unassembled WGS sequence"/>
</dbReference>
<keyword evidence="3" id="KW-1185">Reference proteome</keyword>
<evidence type="ECO:0000313" key="2">
    <source>
        <dbReference type="EMBL" id="MBW0540088.1"/>
    </source>
</evidence>
<comment type="caution">
    <text evidence="2">The sequence shown here is derived from an EMBL/GenBank/DDBJ whole genome shotgun (WGS) entry which is preliminary data.</text>
</comment>
<protein>
    <submittedName>
        <fullName evidence="2">Uncharacterized protein</fullName>
    </submittedName>
</protein>
<dbReference type="EMBL" id="AVOT02044727">
    <property type="protein sequence ID" value="MBW0540088.1"/>
    <property type="molecule type" value="Genomic_DNA"/>
</dbReference>
<feature type="region of interest" description="Disordered" evidence="1">
    <location>
        <begin position="1"/>
        <end position="29"/>
    </location>
</feature>
<dbReference type="AlphaFoldDB" id="A0A9Q3FLR0"/>